<feature type="signal peptide" evidence="2">
    <location>
        <begin position="1"/>
        <end position="23"/>
    </location>
</feature>
<sequence length="69" mass="7285">MSHAMLIALLMHHGGSMILPAQAFETDAMGGPDGSFHAVEMTPLSDGTLRLSVVPRPAGNNGRTEDRGR</sequence>
<dbReference type="EMBL" id="VAWE01000003">
    <property type="protein sequence ID" value="TLQ39026.1"/>
    <property type="molecule type" value="Genomic_DNA"/>
</dbReference>
<reference evidence="3 4" key="1">
    <citation type="submission" date="2019-05" db="EMBL/GenBank/DDBJ databases">
        <title>Streptomyces marianii sp. nov., a novel marine actinomycete from southern coast of India.</title>
        <authorList>
            <person name="Iniyan A.M."/>
            <person name="Wink J."/>
            <person name="Ramprasad E."/>
            <person name="Ramana C.V."/>
            <person name="Bunk B."/>
            <person name="Sproer C."/>
            <person name="Joseph F.-J.R.S."/>
            <person name="Vincent S.G.P."/>
        </authorList>
    </citation>
    <scope>NUCLEOTIDE SEQUENCE [LARGE SCALE GENOMIC DNA]</scope>
    <source>
        <strain evidence="3 4">ICN19</strain>
    </source>
</reference>
<evidence type="ECO:0000313" key="4">
    <source>
        <dbReference type="Proteomes" id="UP000305921"/>
    </source>
</evidence>
<dbReference type="OrthoDB" id="4291922at2"/>
<feature type="region of interest" description="Disordered" evidence="1">
    <location>
        <begin position="50"/>
        <end position="69"/>
    </location>
</feature>
<keyword evidence="4" id="KW-1185">Reference proteome</keyword>
<name>A0A5R9DRA2_9ACTN</name>
<keyword evidence="2" id="KW-0732">Signal</keyword>
<gene>
    <name evidence="3" type="ORF">FEF34_40065</name>
</gene>
<proteinExistence type="predicted"/>
<protein>
    <submittedName>
        <fullName evidence="3">PRL2-19</fullName>
    </submittedName>
</protein>
<feature type="chain" id="PRO_5024357323" evidence="2">
    <location>
        <begin position="24"/>
        <end position="69"/>
    </location>
</feature>
<dbReference type="AlphaFoldDB" id="A0A5R9DRA2"/>
<evidence type="ECO:0000256" key="1">
    <source>
        <dbReference type="SAM" id="MobiDB-lite"/>
    </source>
</evidence>
<evidence type="ECO:0000256" key="2">
    <source>
        <dbReference type="SAM" id="SignalP"/>
    </source>
</evidence>
<evidence type="ECO:0000313" key="3">
    <source>
        <dbReference type="EMBL" id="TLQ39026.1"/>
    </source>
</evidence>
<dbReference type="Proteomes" id="UP000305921">
    <property type="component" value="Unassembled WGS sequence"/>
</dbReference>
<comment type="caution">
    <text evidence="3">The sequence shown here is derived from an EMBL/GenBank/DDBJ whole genome shotgun (WGS) entry which is preliminary data.</text>
</comment>
<accession>A0A5R9DRA2</accession>
<organism evidence="3 4">
    <name type="scientific">Streptomyces marianii</name>
    <dbReference type="NCBI Taxonomy" id="1817406"/>
    <lineage>
        <taxon>Bacteria</taxon>
        <taxon>Bacillati</taxon>
        <taxon>Actinomycetota</taxon>
        <taxon>Actinomycetes</taxon>
        <taxon>Kitasatosporales</taxon>
        <taxon>Streptomycetaceae</taxon>
        <taxon>Streptomyces</taxon>
    </lineage>
</organism>